<keyword evidence="2 7" id="KW-0813">Transport</keyword>
<name>A0A5R9GK47_9BACL</name>
<accession>A0A5R9GK47</accession>
<feature type="transmembrane region" description="Helical" evidence="7">
    <location>
        <begin position="157"/>
        <end position="175"/>
    </location>
</feature>
<evidence type="ECO:0000256" key="6">
    <source>
        <dbReference type="ARBA" id="ARBA00023136"/>
    </source>
</evidence>
<dbReference type="GO" id="GO:0005886">
    <property type="term" value="C:plasma membrane"/>
    <property type="evidence" value="ECO:0007669"/>
    <property type="project" value="UniProtKB-SubCell"/>
</dbReference>
<reference evidence="9 10" key="1">
    <citation type="submission" date="2019-05" db="EMBL/GenBank/DDBJ databases">
        <authorList>
            <person name="Narsing Rao M.P."/>
            <person name="Li W.J."/>
        </authorList>
    </citation>
    <scope>NUCLEOTIDE SEQUENCE [LARGE SCALE GENOMIC DNA]</scope>
    <source>
        <strain evidence="9 10">SYSU_K30003</strain>
    </source>
</reference>
<dbReference type="PROSITE" id="PS50928">
    <property type="entry name" value="ABC_TM1"/>
    <property type="match status" value="1"/>
</dbReference>
<organism evidence="9 10">
    <name type="scientific">Paenibacillus antri</name>
    <dbReference type="NCBI Taxonomy" id="2582848"/>
    <lineage>
        <taxon>Bacteria</taxon>
        <taxon>Bacillati</taxon>
        <taxon>Bacillota</taxon>
        <taxon>Bacilli</taxon>
        <taxon>Bacillales</taxon>
        <taxon>Paenibacillaceae</taxon>
        <taxon>Paenibacillus</taxon>
    </lineage>
</organism>
<feature type="domain" description="ABC transmembrane type-1" evidence="8">
    <location>
        <begin position="76"/>
        <end position="284"/>
    </location>
</feature>
<evidence type="ECO:0000313" key="9">
    <source>
        <dbReference type="EMBL" id="TLS53914.1"/>
    </source>
</evidence>
<keyword evidence="5 7" id="KW-1133">Transmembrane helix</keyword>
<dbReference type="InterPro" id="IPR035906">
    <property type="entry name" value="MetI-like_sf"/>
</dbReference>
<dbReference type="Gene3D" id="1.10.3720.10">
    <property type="entry name" value="MetI-like"/>
    <property type="match status" value="1"/>
</dbReference>
<dbReference type="Proteomes" id="UP000309676">
    <property type="component" value="Unassembled WGS sequence"/>
</dbReference>
<dbReference type="GO" id="GO:0055085">
    <property type="term" value="P:transmembrane transport"/>
    <property type="evidence" value="ECO:0007669"/>
    <property type="project" value="InterPro"/>
</dbReference>
<feature type="transmembrane region" description="Helical" evidence="7">
    <location>
        <begin position="196"/>
        <end position="218"/>
    </location>
</feature>
<evidence type="ECO:0000256" key="3">
    <source>
        <dbReference type="ARBA" id="ARBA00022475"/>
    </source>
</evidence>
<keyword evidence="4 7" id="KW-0812">Transmembrane</keyword>
<evidence type="ECO:0000256" key="4">
    <source>
        <dbReference type="ARBA" id="ARBA00022692"/>
    </source>
</evidence>
<protein>
    <submittedName>
        <fullName evidence="9">Carbohydrate ABC transporter permease</fullName>
    </submittedName>
</protein>
<keyword evidence="10" id="KW-1185">Reference proteome</keyword>
<evidence type="ECO:0000256" key="5">
    <source>
        <dbReference type="ARBA" id="ARBA00022989"/>
    </source>
</evidence>
<proteinExistence type="inferred from homology"/>
<sequence>MSRQWRPIHVFGHVVLFFGGLALVYPILFMVMTGFMTAEEYAGTVIGPFPIAKDPTIENFMTLVGGAGDPLVRLYFLNSILRTAYGLVWAVLTAFLGGYVFSRLKFRGRDTLFLVLLATQMVPPVVAIIPTFIEFARWPLAGGNYIFTGGEGILDSWWVYLVGGPAINIMGTFLVKQSLEKVPFELDEAAKIDGAGTFRIIFQILMPLQFPILAFIAITTSQAIWNDWATPFFFTTSNELQTLPAAISRMSSLAQNPMGLPNYPLMITLGLGITIPMLLIFFFFQRYIVQGLANTGIKG</sequence>
<evidence type="ECO:0000259" key="8">
    <source>
        <dbReference type="PROSITE" id="PS50928"/>
    </source>
</evidence>
<comment type="subcellular location">
    <subcellularLocation>
        <location evidence="1 7">Cell membrane</location>
        <topology evidence="1 7">Multi-pass membrane protein</topology>
    </subcellularLocation>
</comment>
<dbReference type="SUPFAM" id="SSF161098">
    <property type="entry name" value="MetI-like"/>
    <property type="match status" value="1"/>
</dbReference>
<keyword evidence="3" id="KW-1003">Cell membrane</keyword>
<evidence type="ECO:0000313" key="10">
    <source>
        <dbReference type="Proteomes" id="UP000309676"/>
    </source>
</evidence>
<dbReference type="CDD" id="cd06261">
    <property type="entry name" value="TM_PBP2"/>
    <property type="match status" value="1"/>
</dbReference>
<feature type="transmembrane region" description="Helical" evidence="7">
    <location>
        <begin position="263"/>
        <end position="284"/>
    </location>
</feature>
<evidence type="ECO:0000256" key="7">
    <source>
        <dbReference type="RuleBase" id="RU363032"/>
    </source>
</evidence>
<dbReference type="AlphaFoldDB" id="A0A5R9GK47"/>
<gene>
    <name evidence="9" type="ORF">FE782_00735</name>
</gene>
<comment type="similarity">
    <text evidence="7">Belongs to the binding-protein-dependent transport system permease family.</text>
</comment>
<feature type="transmembrane region" description="Helical" evidence="7">
    <location>
        <begin position="113"/>
        <end position="133"/>
    </location>
</feature>
<dbReference type="PANTHER" id="PTHR43744">
    <property type="entry name" value="ABC TRANSPORTER PERMEASE PROTEIN MG189-RELATED-RELATED"/>
    <property type="match status" value="1"/>
</dbReference>
<comment type="caution">
    <text evidence="9">The sequence shown here is derived from an EMBL/GenBank/DDBJ whole genome shotgun (WGS) entry which is preliminary data.</text>
</comment>
<evidence type="ECO:0000256" key="1">
    <source>
        <dbReference type="ARBA" id="ARBA00004651"/>
    </source>
</evidence>
<keyword evidence="6 7" id="KW-0472">Membrane</keyword>
<dbReference type="EMBL" id="VCIW01000001">
    <property type="protein sequence ID" value="TLS53914.1"/>
    <property type="molecule type" value="Genomic_DNA"/>
</dbReference>
<evidence type="ECO:0000256" key="2">
    <source>
        <dbReference type="ARBA" id="ARBA00022448"/>
    </source>
</evidence>
<dbReference type="PANTHER" id="PTHR43744:SF12">
    <property type="entry name" value="ABC TRANSPORTER PERMEASE PROTEIN MG189-RELATED"/>
    <property type="match status" value="1"/>
</dbReference>
<dbReference type="OrthoDB" id="2539884at2"/>
<dbReference type="InterPro" id="IPR000515">
    <property type="entry name" value="MetI-like"/>
</dbReference>
<dbReference type="RefSeq" id="WP_138191502.1">
    <property type="nucleotide sequence ID" value="NZ_VCIW01000001.1"/>
</dbReference>
<dbReference type="Pfam" id="PF00528">
    <property type="entry name" value="BPD_transp_1"/>
    <property type="match status" value="1"/>
</dbReference>
<feature type="transmembrane region" description="Helical" evidence="7">
    <location>
        <begin position="80"/>
        <end position="101"/>
    </location>
</feature>
<feature type="transmembrane region" description="Helical" evidence="7">
    <location>
        <begin position="12"/>
        <end position="32"/>
    </location>
</feature>